<dbReference type="PANTHER" id="PTHR11772">
    <property type="entry name" value="ASPARAGINE SYNTHETASE"/>
    <property type="match status" value="1"/>
</dbReference>
<feature type="domain" description="Asparagine synthetase" evidence="3">
    <location>
        <begin position="24"/>
        <end position="113"/>
    </location>
</feature>
<dbReference type="AlphaFoldDB" id="A0A0M0BX85"/>
<dbReference type="SUPFAM" id="SSF52402">
    <property type="entry name" value="Adenine nucleotide alpha hydrolases-like"/>
    <property type="match status" value="1"/>
</dbReference>
<dbReference type="EMBL" id="LFWU01000042">
    <property type="protein sequence ID" value="KON33074.1"/>
    <property type="molecule type" value="Genomic_DNA"/>
</dbReference>
<keyword evidence="1" id="KW-0547">Nucleotide-binding</keyword>
<dbReference type="Gene3D" id="3.40.50.620">
    <property type="entry name" value="HUPs"/>
    <property type="match status" value="1"/>
</dbReference>
<evidence type="ECO:0000313" key="5">
    <source>
        <dbReference type="Proteomes" id="UP000037237"/>
    </source>
</evidence>
<evidence type="ECO:0000256" key="2">
    <source>
        <dbReference type="ARBA" id="ARBA00022840"/>
    </source>
</evidence>
<dbReference type="Proteomes" id="UP000037237">
    <property type="component" value="Unassembled WGS sequence"/>
</dbReference>
<dbReference type="InterPro" id="IPR050795">
    <property type="entry name" value="Asn_Synthetase"/>
</dbReference>
<protein>
    <recommendedName>
        <fullName evidence="3">Asparagine synthetase domain-containing protein</fullName>
    </recommendedName>
</protein>
<dbReference type="Pfam" id="PF00733">
    <property type="entry name" value="Asn_synthase"/>
    <property type="match status" value="1"/>
</dbReference>
<dbReference type="InterPro" id="IPR014729">
    <property type="entry name" value="Rossmann-like_a/b/a_fold"/>
</dbReference>
<evidence type="ECO:0000313" key="4">
    <source>
        <dbReference type="EMBL" id="KON33074.1"/>
    </source>
</evidence>
<dbReference type="InterPro" id="IPR001962">
    <property type="entry name" value="Asn_synthase"/>
</dbReference>
<dbReference type="GO" id="GO:0005829">
    <property type="term" value="C:cytosol"/>
    <property type="evidence" value="ECO:0007669"/>
    <property type="project" value="TreeGrafter"/>
</dbReference>
<evidence type="ECO:0000259" key="3">
    <source>
        <dbReference type="Pfam" id="PF00733"/>
    </source>
</evidence>
<comment type="caution">
    <text evidence="4">The sequence shown here is derived from an EMBL/GenBank/DDBJ whole genome shotgun (WGS) entry which is preliminary data.</text>
</comment>
<reference evidence="4 5" key="1">
    <citation type="submission" date="2015-06" db="EMBL/GenBank/DDBJ databases">
        <title>New insights into the roles of widespread benthic archaea in carbon and nitrogen cycling.</title>
        <authorList>
            <person name="Lazar C.S."/>
            <person name="Baker B.J."/>
            <person name="Seitz K.W."/>
            <person name="Hyde A.S."/>
            <person name="Dick G.J."/>
            <person name="Hinrichs K.-U."/>
            <person name="Teske A.P."/>
        </authorList>
    </citation>
    <scope>NUCLEOTIDE SEQUENCE [LARGE SCALE GENOMIC DNA]</scope>
    <source>
        <strain evidence="4">SG8-32-1</strain>
    </source>
</reference>
<sequence length="118" mass="13067">MSSTNEICLELRQVTEKVVKNNLTDGILFSGGLDTSIVAFEASKHTKLEAFTVAFENSPALDVDYSKLMADLLKMNHTIYIFGEDEMHSAIHDVIKVLKVFDPMDVRNSVAAYVGLKA</sequence>
<dbReference type="GO" id="GO:0006529">
    <property type="term" value="P:asparagine biosynthetic process"/>
    <property type="evidence" value="ECO:0007669"/>
    <property type="project" value="InterPro"/>
</dbReference>
<accession>A0A0M0BX85</accession>
<evidence type="ECO:0000256" key="1">
    <source>
        <dbReference type="ARBA" id="ARBA00022741"/>
    </source>
</evidence>
<gene>
    <name evidence="4" type="ORF">AC477_02040</name>
</gene>
<organism evidence="4 5">
    <name type="scientific">miscellaneous Crenarchaeota group-1 archaeon SG8-32-1</name>
    <dbReference type="NCBI Taxonomy" id="1685124"/>
    <lineage>
        <taxon>Archaea</taxon>
        <taxon>Candidatus Bathyarchaeota</taxon>
        <taxon>MCG-1</taxon>
    </lineage>
</organism>
<keyword evidence="2" id="KW-0067">ATP-binding</keyword>
<feature type="non-terminal residue" evidence="4">
    <location>
        <position position="118"/>
    </location>
</feature>
<proteinExistence type="predicted"/>
<dbReference type="PANTHER" id="PTHR11772:SF2">
    <property type="entry name" value="ASPARAGINE SYNTHETASE [GLUTAMINE-HYDROLYZING]"/>
    <property type="match status" value="1"/>
</dbReference>
<dbReference type="CDD" id="cd01991">
    <property type="entry name" value="Asn_synthase_B_C"/>
    <property type="match status" value="1"/>
</dbReference>
<dbReference type="GO" id="GO:0005524">
    <property type="term" value="F:ATP binding"/>
    <property type="evidence" value="ECO:0007669"/>
    <property type="project" value="UniProtKB-KW"/>
</dbReference>
<dbReference type="GO" id="GO:0004066">
    <property type="term" value="F:asparagine synthase (glutamine-hydrolyzing) activity"/>
    <property type="evidence" value="ECO:0007669"/>
    <property type="project" value="InterPro"/>
</dbReference>
<name>A0A0M0BX85_9ARCH</name>